<feature type="region of interest" description="Disordered" evidence="1">
    <location>
        <begin position="38"/>
        <end position="70"/>
    </location>
</feature>
<evidence type="ECO:0000256" key="1">
    <source>
        <dbReference type="SAM" id="MobiDB-lite"/>
    </source>
</evidence>
<dbReference type="AlphaFoldDB" id="A0A9J6CE56"/>
<name>A0A9J6CE56_POLVA</name>
<gene>
    <name evidence="2" type="ORF">PVAND_009582</name>
</gene>
<organism evidence="2 3">
    <name type="scientific">Polypedilum vanderplanki</name>
    <name type="common">Sleeping chironomid midge</name>
    <dbReference type="NCBI Taxonomy" id="319348"/>
    <lineage>
        <taxon>Eukaryota</taxon>
        <taxon>Metazoa</taxon>
        <taxon>Ecdysozoa</taxon>
        <taxon>Arthropoda</taxon>
        <taxon>Hexapoda</taxon>
        <taxon>Insecta</taxon>
        <taxon>Pterygota</taxon>
        <taxon>Neoptera</taxon>
        <taxon>Endopterygota</taxon>
        <taxon>Diptera</taxon>
        <taxon>Nematocera</taxon>
        <taxon>Chironomoidea</taxon>
        <taxon>Chironomidae</taxon>
        <taxon>Chironominae</taxon>
        <taxon>Polypedilum</taxon>
        <taxon>Polypedilum</taxon>
    </lineage>
</organism>
<feature type="region of interest" description="Disordered" evidence="1">
    <location>
        <begin position="1"/>
        <end position="21"/>
    </location>
</feature>
<evidence type="ECO:0000313" key="2">
    <source>
        <dbReference type="EMBL" id="KAG5680051.1"/>
    </source>
</evidence>
<dbReference type="Proteomes" id="UP001107558">
    <property type="component" value="Chromosome 1"/>
</dbReference>
<comment type="caution">
    <text evidence="2">The sequence shown here is derived from an EMBL/GenBank/DDBJ whole genome shotgun (WGS) entry which is preliminary data.</text>
</comment>
<keyword evidence="3" id="KW-1185">Reference proteome</keyword>
<evidence type="ECO:0000313" key="3">
    <source>
        <dbReference type="Proteomes" id="UP001107558"/>
    </source>
</evidence>
<protein>
    <submittedName>
        <fullName evidence="2">Uncharacterized protein</fullName>
    </submittedName>
</protein>
<reference evidence="2" key="1">
    <citation type="submission" date="2021-03" db="EMBL/GenBank/DDBJ databases">
        <title>Chromosome level genome of the anhydrobiotic midge Polypedilum vanderplanki.</title>
        <authorList>
            <person name="Yoshida Y."/>
            <person name="Kikawada T."/>
            <person name="Gusev O."/>
        </authorList>
    </citation>
    <scope>NUCLEOTIDE SEQUENCE</scope>
    <source>
        <strain evidence="2">NIAS01</strain>
        <tissue evidence="2">Whole body or cell culture</tissue>
    </source>
</reference>
<proteinExistence type="predicted"/>
<feature type="compositionally biased region" description="Polar residues" evidence="1">
    <location>
        <begin position="42"/>
        <end position="59"/>
    </location>
</feature>
<accession>A0A9J6CE56</accession>
<sequence length="189" mass="21842">MLTDDIYQKPNPFYTKKPNNNVKTDLKVHLYPVYKPKHNESYDSVQDTSASQSINNYEQPPTAYDEKTHTYNTYLPPSSYGYGPAAPMPSQSSSSEYSNTQVHSTYGPPSYSYYPHSSYGPPTAAPYPYYPTAPQQPYEIDQKSHEGFFLKLIKKFDLVLMSKILLKLIIFKKIEIPFYVDTKQMYQQQ</sequence>
<dbReference type="EMBL" id="JADBJN010000001">
    <property type="protein sequence ID" value="KAG5680051.1"/>
    <property type="molecule type" value="Genomic_DNA"/>
</dbReference>